<sequence length="98" mass="10920">MLALNEKARLNKQLALQEQQLALRTKQLSAQRQLAKAQVMKKLASPEAQLGAFALGFVWRGPRGGKPRQLGGLGSLAWTLALSLGKRYLWQRLDQPNQ</sequence>
<protein>
    <submittedName>
        <fullName evidence="1">Uncharacterized protein</fullName>
    </submittedName>
</protein>
<dbReference type="RefSeq" id="WP_123421052.1">
    <property type="nucleotide sequence ID" value="NZ_JBLXAC010000001.1"/>
</dbReference>
<comment type="caution">
    <text evidence="1">The sequence shown here is derived from an EMBL/GenBank/DDBJ whole genome shotgun (WGS) entry which is preliminary data.</text>
</comment>
<dbReference type="AlphaFoldDB" id="A0A3N1PNZ0"/>
<dbReference type="EMBL" id="RJUL01000003">
    <property type="protein sequence ID" value="ROQ28600.1"/>
    <property type="molecule type" value="Genomic_DNA"/>
</dbReference>
<organism evidence="1 2">
    <name type="scientific">Gallaecimonas pentaromativorans</name>
    <dbReference type="NCBI Taxonomy" id="584787"/>
    <lineage>
        <taxon>Bacteria</taxon>
        <taxon>Pseudomonadati</taxon>
        <taxon>Pseudomonadota</taxon>
        <taxon>Gammaproteobacteria</taxon>
        <taxon>Enterobacterales</taxon>
        <taxon>Gallaecimonadaceae</taxon>
        <taxon>Gallaecimonas</taxon>
    </lineage>
</organism>
<name>A0A3N1PNZ0_9GAMM</name>
<evidence type="ECO:0000313" key="2">
    <source>
        <dbReference type="Proteomes" id="UP000268033"/>
    </source>
</evidence>
<proteinExistence type="predicted"/>
<gene>
    <name evidence="1" type="ORF">EDC28_103193</name>
</gene>
<dbReference type="Proteomes" id="UP000268033">
    <property type="component" value="Unassembled WGS sequence"/>
</dbReference>
<evidence type="ECO:0000313" key="1">
    <source>
        <dbReference type="EMBL" id="ROQ28600.1"/>
    </source>
</evidence>
<dbReference type="STRING" id="584787.GCA_001247655_00229"/>
<keyword evidence="2" id="KW-1185">Reference proteome</keyword>
<accession>A0A3N1PNZ0</accession>
<reference evidence="1 2" key="1">
    <citation type="submission" date="2018-11" db="EMBL/GenBank/DDBJ databases">
        <title>Genomic Encyclopedia of Type Strains, Phase IV (KMG-IV): sequencing the most valuable type-strain genomes for metagenomic binning, comparative biology and taxonomic classification.</title>
        <authorList>
            <person name="Goeker M."/>
        </authorList>
    </citation>
    <scope>NUCLEOTIDE SEQUENCE [LARGE SCALE GENOMIC DNA]</scope>
    <source>
        <strain evidence="1 2">DSM 21945</strain>
    </source>
</reference>